<dbReference type="EC" id="2.7.1.12" evidence="3 9"/>
<evidence type="ECO:0000256" key="2">
    <source>
        <dbReference type="ARBA" id="ARBA00008420"/>
    </source>
</evidence>
<dbReference type="InterPro" id="IPR006001">
    <property type="entry name" value="Therm_gnt_kin"/>
</dbReference>
<name>A0ABW7NF83_9BACT</name>
<evidence type="ECO:0000256" key="9">
    <source>
        <dbReference type="RuleBase" id="RU363066"/>
    </source>
</evidence>
<gene>
    <name evidence="10" type="ORF">ACHKAR_21215</name>
</gene>
<comment type="catalytic activity">
    <reaction evidence="8 9">
        <text>D-gluconate + ATP = 6-phospho-D-gluconate + ADP + H(+)</text>
        <dbReference type="Rhea" id="RHEA:19433"/>
        <dbReference type="ChEBI" id="CHEBI:15378"/>
        <dbReference type="ChEBI" id="CHEBI:18391"/>
        <dbReference type="ChEBI" id="CHEBI:30616"/>
        <dbReference type="ChEBI" id="CHEBI:58759"/>
        <dbReference type="ChEBI" id="CHEBI:456216"/>
        <dbReference type="EC" id="2.7.1.12"/>
    </reaction>
</comment>
<reference evidence="10 11" key="1">
    <citation type="journal article" date="2013" name="Int. J. Syst. Evol. Microbiol.">
        <title>Marinoscillum luteum sp. nov., isolated from marine sediment.</title>
        <authorList>
            <person name="Cha I.T."/>
            <person name="Park S.J."/>
            <person name="Kim S.J."/>
            <person name="Kim J.G."/>
            <person name="Jung M.Y."/>
            <person name="Shin K.S."/>
            <person name="Kwon K.K."/>
            <person name="Yang S.H."/>
            <person name="Seo Y.S."/>
            <person name="Rhee S.K."/>
        </authorList>
    </citation>
    <scope>NUCLEOTIDE SEQUENCE [LARGE SCALE GENOMIC DNA]</scope>
    <source>
        <strain evidence="10 11">KCTC 23939</strain>
    </source>
</reference>
<keyword evidence="5 9" id="KW-0547">Nucleotide-binding</keyword>
<organism evidence="10 11">
    <name type="scientific">Marinoscillum luteum</name>
    <dbReference type="NCBI Taxonomy" id="861051"/>
    <lineage>
        <taxon>Bacteria</taxon>
        <taxon>Pseudomonadati</taxon>
        <taxon>Bacteroidota</taxon>
        <taxon>Cytophagia</taxon>
        <taxon>Cytophagales</taxon>
        <taxon>Reichenbachiellaceae</taxon>
        <taxon>Marinoscillum</taxon>
    </lineage>
</organism>
<dbReference type="Gene3D" id="3.40.50.300">
    <property type="entry name" value="P-loop containing nucleotide triphosphate hydrolases"/>
    <property type="match status" value="1"/>
</dbReference>
<dbReference type="PANTHER" id="PTHR43442">
    <property type="entry name" value="GLUCONOKINASE-RELATED"/>
    <property type="match status" value="1"/>
</dbReference>
<keyword evidence="6 9" id="KW-0418">Kinase</keyword>
<keyword evidence="7 9" id="KW-0067">ATP-binding</keyword>
<dbReference type="InterPro" id="IPR031322">
    <property type="entry name" value="Shikimate/glucono_kinase"/>
</dbReference>
<dbReference type="SUPFAM" id="SSF52540">
    <property type="entry name" value="P-loop containing nucleoside triphosphate hydrolases"/>
    <property type="match status" value="1"/>
</dbReference>
<comment type="pathway">
    <text evidence="1">Carbohydrate acid metabolism.</text>
</comment>
<evidence type="ECO:0000256" key="7">
    <source>
        <dbReference type="ARBA" id="ARBA00022840"/>
    </source>
</evidence>
<evidence type="ECO:0000256" key="5">
    <source>
        <dbReference type="ARBA" id="ARBA00022741"/>
    </source>
</evidence>
<comment type="similarity">
    <text evidence="2 9">Belongs to the gluconokinase GntK/GntV family.</text>
</comment>
<evidence type="ECO:0000313" key="11">
    <source>
        <dbReference type="Proteomes" id="UP001610063"/>
    </source>
</evidence>
<keyword evidence="4 9" id="KW-0808">Transferase</keyword>
<evidence type="ECO:0000256" key="6">
    <source>
        <dbReference type="ARBA" id="ARBA00022777"/>
    </source>
</evidence>
<dbReference type="NCBIfam" id="TIGR01313">
    <property type="entry name" value="therm_gnt_kin"/>
    <property type="match status" value="1"/>
</dbReference>
<sequence length="162" mass="18518">MIYIIGGVAGSGKTTVGTLLASKLGVPFYDADDFHVPENIEKMASGIPLSDKDRISWLRKISLNMVRWDQEGGCVLACSALKEFYRNILTPIPTHHVQWIILEGDRNLILRRIRERKGHFFDERILGSQFDIFEKPKYGWFYNVANPVDAIVDEILVRINQV</sequence>
<dbReference type="CDD" id="cd02021">
    <property type="entry name" value="GntK"/>
    <property type="match status" value="1"/>
</dbReference>
<dbReference type="PANTHER" id="PTHR43442:SF3">
    <property type="entry name" value="GLUCONOKINASE-RELATED"/>
    <property type="match status" value="1"/>
</dbReference>
<dbReference type="InterPro" id="IPR027417">
    <property type="entry name" value="P-loop_NTPase"/>
</dbReference>
<evidence type="ECO:0000256" key="3">
    <source>
        <dbReference type="ARBA" id="ARBA00012054"/>
    </source>
</evidence>
<protein>
    <recommendedName>
        <fullName evidence="3 9">Gluconokinase</fullName>
        <ecNumber evidence="3 9">2.7.1.12</ecNumber>
    </recommendedName>
</protein>
<dbReference type="Pfam" id="PF01202">
    <property type="entry name" value="SKI"/>
    <property type="match status" value="1"/>
</dbReference>
<evidence type="ECO:0000313" key="10">
    <source>
        <dbReference type="EMBL" id="MFH6985988.1"/>
    </source>
</evidence>
<evidence type="ECO:0000256" key="4">
    <source>
        <dbReference type="ARBA" id="ARBA00022679"/>
    </source>
</evidence>
<evidence type="ECO:0000256" key="1">
    <source>
        <dbReference type="ARBA" id="ARBA00004761"/>
    </source>
</evidence>
<dbReference type="EMBL" id="JBIPKE010000020">
    <property type="protein sequence ID" value="MFH6985988.1"/>
    <property type="molecule type" value="Genomic_DNA"/>
</dbReference>
<dbReference type="Proteomes" id="UP001610063">
    <property type="component" value="Unassembled WGS sequence"/>
</dbReference>
<proteinExistence type="inferred from homology"/>
<comment type="caution">
    <text evidence="10">The sequence shown here is derived from an EMBL/GenBank/DDBJ whole genome shotgun (WGS) entry which is preliminary data.</text>
</comment>
<evidence type="ECO:0000256" key="8">
    <source>
        <dbReference type="ARBA" id="ARBA00048090"/>
    </source>
</evidence>
<dbReference type="RefSeq" id="WP_159582144.1">
    <property type="nucleotide sequence ID" value="NZ_JBIPKE010000020.1"/>
</dbReference>
<keyword evidence="11" id="KW-1185">Reference proteome</keyword>
<accession>A0ABW7NF83</accession>